<name>A0A1V6PJP7_PENDC</name>
<comment type="caution">
    <text evidence="3">The sequence shown here is derived from an EMBL/GenBank/DDBJ whole genome shotgun (WGS) entry which is preliminary data.</text>
</comment>
<feature type="domain" description="Methyltransferase" evidence="2">
    <location>
        <begin position="34"/>
        <end position="123"/>
    </location>
</feature>
<organism evidence="3 4">
    <name type="scientific">Penicillium decumbens</name>
    <dbReference type="NCBI Taxonomy" id="69771"/>
    <lineage>
        <taxon>Eukaryota</taxon>
        <taxon>Fungi</taxon>
        <taxon>Dikarya</taxon>
        <taxon>Ascomycota</taxon>
        <taxon>Pezizomycotina</taxon>
        <taxon>Eurotiomycetes</taxon>
        <taxon>Eurotiomycetidae</taxon>
        <taxon>Eurotiales</taxon>
        <taxon>Aspergillaceae</taxon>
        <taxon>Penicillium</taxon>
    </lineage>
</organism>
<keyword evidence="1" id="KW-1133">Transmembrane helix</keyword>
<gene>
    <name evidence="3" type="ORF">PENDEC_c003G04300</name>
</gene>
<evidence type="ECO:0000313" key="4">
    <source>
        <dbReference type="Proteomes" id="UP000191522"/>
    </source>
</evidence>
<dbReference type="Pfam" id="PF13847">
    <property type="entry name" value="Methyltransf_31"/>
    <property type="match status" value="1"/>
</dbReference>
<accession>A0A1V6PJP7</accession>
<sequence>MAKVCTTDRLSSIIRTHGWRTASNSAPYLLQHLKPSMRILDVGWGPGTISTGLTKYVQDGQAVGVEYVPDPLKGARQFAAAAGLTKISFEVGDIYALKFPDNSFDVVHVHRALQHIQHFLPLFESLILLAYSYSRRLSETSSWVLTFIHVISICCRTDATPPLARGQDADGVGGDATATPVARVVTIKIRVTRSAKLAGPRATDSHHHWGGGPLAVMVVAVVVVSAVVSAVVLVLLLLVVLYRRKVIASASTSSALLPCRHWPLTRISFSELSIFCEPLQTLLGSLFVSGGESARSPYVKGRKLLQNPWVLNRTLKKDA</sequence>
<protein>
    <recommendedName>
        <fullName evidence="2">Methyltransferase domain-containing protein</fullName>
    </recommendedName>
</protein>
<reference evidence="4" key="1">
    <citation type="journal article" date="2017" name="Nat. Microbiol.">
        <title>Global analysis of biosynthetic gene clusters reveals vast potential of secondary metabolite production in Penicillium species.</title>
        <authorList>
            <person name="Nielsen J.C."/>
            <person name="Grijseels S."/>
            <person name="Prigent S."/>
            <person name="Ji B."/>
            <person name="Dainat J."/>
            <person name="Nielsen K.F."/>
            <person name="Frisvad J.C."/>
            <person name="Workman M."/>
            <person name="Nielsen J."/>
        </authorList>
    </citation>
    <scope>NUCLEOTIDE SEQUENCE [LARGE SCALE GENOMIC DNA]</scope>
    <source>
        <strain evidence="4">IBT 11843</strain>
    </source>
</reference>
<dbReference type="Gene3D" id="3.40.50.150">
    <property type="entry name" value="Vaccinia Virus protein VP39"/>
    <property type="match status" value="1"/>
</dbReference>
<keyword evidence="4" id="KW-1185">Reference proteome</keyword>
<keyword evidence="1" id="KW-0812">Transmembrane</keyword>
<proteinExistence type="predicted"/>
<dbReference type="OrthoDB" id="10017101at2759"/>
<dbReference type="EMBL" id="MDYL01000003">
    <property type="protein sequence ID" value="OQD76927.1"/>
    <property type="molecule type" value="Genomic_DNA"/>
</dbReference>
<evidence type="ECO:0000256" key="1">
    <source>
        <dbReference type="SAM" id="Phobius"/>
    </source>
</evidence>
<keyword evidence="1" id="KW-0472">Membrane</keyword>
<dbReference type="STRING" id="69771.A0A1V6PJP7"/>
<feature type="transmembrane region" description="Helical" evidence="1">
    <location>
        <begin position="214"/>
        <end position="242"/>
    </location>
</feature>
<dbReference type="AlphaFoldDB" id="A0A1V6PJP7"/>
<dbReference type="InterPro" id="IPR025714">
    <property type="entry name" value="Methyltranfer_dom"/>
</dbReference>
<dbReference type="SUPFAM" id="SSF53335">
    <property type="entry name" value="S-adenosyl-L-methionine-dependent methyltransferases"/>
    <property type="match status" value="1"/>
</dbReference>
<dbReference type="CDD" id="cd02440">
    <property type="entry name" value="AdoMet_MTases"/>
    <property type="match status" value="1"/>
</dbReference>
<dbReference type="Proteomes" id="UP000191522">
    <property type="component" value="Unassembled WGS sequence"/>
</dbReference>
<evidence type="ECO:0000259" key="2">
    <source>
        <dbReference type="Pfam" id="PF13847"/>
    </source>
</evidence>
<evidence type="ECO:0000313" key="3">
    <source>
        <dbReference type="EMBL" id="OQD76927.1"/>
    </source>
</evidence>
<dbReference type="InterPro" id="IPR029063">
    <property type="entry name" value="SAM-dependent_MTases_sf"/>
</dbReference>